<dbReference type="CDD" id="cd19152">
    <property type="entry name" value="AKR_AKR15A"/>
    <property type="match status" value="1"/>
</dbReference>
<proteinExistence type="predicted"/>
<dbReference type="Proteomes" id="UP000000239">
    <property type="component" value="Chromosome"/>
</dbReference>
<dbReference type="InterPro" id="IPR023210">
    <property type="entry name" value="NADP_OxRdtase_dom"/>
</dbReference>
<dbReference type="EMBL" id="CP000285">
    <property type="protein sequence ID" value="ABE57731.1"/>
    <property type="molecule type" value="Genomic_DNA"/>
</dbReference>
<dbReference type="STRING" id="290398.Csal_0369"/>
<dbReference type="OrthoDB" id="9804790at2"/>
<dbReference type="InterPro" id="IPR020471">
    <property type="entry name" value="AKR"/>
</dbReference>
<dbReference type="SUPFAM" id="SSF51430">
    <property type="entry name" value="NAD(P)-linked oxidoreductase"/>
    <property type="match status" value="1"/>
</dbReference>
<gene>
    <name evidence="2" type="ordered locus">Csal_0369</name>
</gene>
<name>Q1R0M7_CHRI1</name>
<evidence type="ECO:0000313" key="3">
    <source>
        <dbReference type="Proteomes" id="UP000000239"/>
    </source>
</evidence>
<dbReference type="Gene3D" id="3.20.20.100">
    <property type="entry name" value="NADP-dependent oxidoreductase domain"/>
    <property type="match status" value="1"/>
</dbReference>
<protein>
    <submittedName>
        <fullName evidence="2">Aldo/keto reductase</fullName>
    </submittedName>
</protein>
<reference evidence="2 3" key="1">
    <citation type="journal article" date="2011" name="Stand. Genomic Sci.">
        <title>Complete genome sequence of the halophilic and highly halotolerant Chromohalobacter salexigens type strain (1H11(T)).</title>
        <authorList>
            <person name="Copeland A."/>
            <person name="O'Connor K."/>
            <person name="Lucas S."/>
            <person name="Lapidus A."/>
            <person name="Berry K.W."/>
            <person name="Detter J.C."/>
            <person name="Del Rio T.G."/>
            <person name="Hammon N."/>
            <person name="Dalin E."/>
            <person name="Tice H."/>
            <person name="Pitluck S."/>
            <person name="Bruce D."/>
            <person name="Goodwin L."/>
            <person name="Han C."/>
            <person name="Tapia R."/>
            <person name="Saunders E."/>
            <person name="Schmutz J."/>
            <person name="Brettin T."/>
            <person name="Larimer F."/>
            <person name="Land M."/>
            <person name="Hauser L."/>
            <person name="Vargas C."/>
            <person name="Nieto J.J."/>
            <person name="Kyrpides N.C."/>
            <person name="Ivanova N."/>
            <person name="Goker M."/>
            <person name="Klenk H.P."/>
            <person name="Csonka L.N."/>
            <person name="Woyke T."/>
        </authorList>
    </citation>
    <scope>NUCLEOTIDE SEQUENCE [LARGE SCALE GENOMIC DNA]</scope>
    <source>
        <strain evidence="3">ATCC BAA-138 / DSM 3043 / CIP 106854 / NCIMB 13768 / 1H11</strain>
    </source>
</reference>
<keyword evidence="3" id="KW-1185">Reference proteome</keyword>
<organism evidence="2 3">
    <name type="scientific">Chromohalobacter israelensis (strain ATCC BAA-138 / DSM 3043 / CIP 106854 / NCIMB 13768 / 1H11)</name>
    <name type="common">Chromohalobacter salexigens</name>
    <dbReference type="NCBI Taxonomy" id="290398"/>
    <lineage>
        <taxon>Bacteria</taxon>
        <taxon>Pseudomonadati</taxon>
        <taxon>Pseudomonadota</taxon>
        <taxon>Gammaproteobacteria</taxon>
        <taxon>Oceanospirillales</taxon>
        <taxon>Halomonadaceae</taxon>
        <taxon>Chromohalobacter</taxon>
    </lineage>
</organism>
<dbReference type="PANTHER" id="PTHR42686:SF1">
    <property type="entry name" value="GH17980P-RELATED"/>
    <property type="match status" value="1"/>
</dbReference>
<dbReference type="GO" id="GO:0005829">
    <property type="term" value="C:cytosol"/>
    <property type="evidence" value="ECO:0007669"/>
    <property type="project" value="TreeGrafter"/>
</dbReference>
<feature type="domain" description="NADP-dependent oxidoreductase" evidence="1">
    <location>
        <begin position="21"/>
        <end position="323"/>
    </location>
</feature>
<dbReference type="AlphaFoldDB" id="Q1R0M7"/>
<dbReference type="GO" id="GO:0016491">
    <property type="term" value="F:oxidoreductase activity"/>
    <property type="evidence" value="ECO:0007669"/>
    <property type="project" value="InterPro"/>
</dbReference>
<dbReference type="PANTHER" id="PTHR42686">
    <property type="entry name" value="GH17980P-RELATED"/>
    <property type="match status" value="1"/>
</dbReference>
<evidence type="ECO:0000259" key="1">
    <source>
        <dbReference type="Pfam" id="PF00248"/>
    </source>
</evidence>
<dbReference type="InterPro" id="IPR036812">
    <property type="entry name" value="NAD(P)_OxRdtase_dom_sf"/>
</dbReference>
<dbReference type="HOGENOM" id="CLU_023205_5_0_6"/>
<dbReference type="GeneID" id="95333113"/>
<accession>Q1R0M7</accession>
<dbReference type="RefSeq" id="WP_011505677.1">
    <property type="nucleotide sequence ID" value="NC_007963.1"/>
</dbReference>
<dbReference type="KEGG" id="csa:Csal_0369"/>
<dbReference type="Pfam" id="PF00248">
    <property type="entry name" value="Aldo_ket_red"/>
    <property type="match status" value="1"/>
</dbReference>
<sequence length="332" mass="36009">MTASTLSRHLPAKLQRAFAGLGVGTAQFGNMGRVTPERDCLDAVDTAWELGLRFFDTAPHYGLGVSEQRLGKALRGRSPEDYVISTKVGRLLAPNPSPQGSDEVNGFHVADELMRVRDYTAEGVRQSLTASLERLGMTSVDILWIHDPEEPSDRFEEALAGAVPELDRLREQGVISAWGVGSKDAAMLKRFVDQASLDLIMLAGRYTLLEQEQVGLMSTCLERNVGVVAVGVFNSGLLARDEPPADAWYEYGQAPQSVIARARELAAVAHAHAVSLPAAALAFPWRHPAVVNVMAGMRSPEQVTRNHALASSNIPDAFWGELKARGLLEETS</sequence>
<evidence type="ECO:0000313" key="2">
    <source>
        <dbReference type="EMBL" id="ABE57731.1"/>
    </source>
</evidence>
<dbReference type="eggNOG" id="COG0667">
    <property type="taxonomic scope" value="Bacteria"/>
</dbReference>